<keyword evidence="3" id="KW-0378">Hydrolase</keyword>
<evidence type="ECO:0000256" key="1">
    <source>
        <dbReference type="ARBA" id="ARBA00007447"/>
    </source>
</evidence>
<dbReference type="InterPro" id="IPR032799">
    <property type="entry name" value="TAXi_C"/>
</dbReference>
<keyword evidence="7" id="KW-1185">Reference proteome</keyword>
<organism evidence="6 7">
    <name type="scientific">Panicum virgatum</name>
    <name type="common">Blackwell switchgrass</name>
    <dbReference type="NCBI Taxonomy" id="38727"/>
    <lineage>
        <taxon>Eukaryota</taxon>
        <taxon>Viridiplantae</taxon>
        <taxon>Streptophyta</taxon>
        <taxon>Embryophyta</taxon>
        <taxon>Tracheophyta</taxon>
        <taxon>Spermatophyta</taxon>
        <taxon>Magnoliopsida</taxon>
        <taxon>Liliopsida</taxon>
        <taxon>Poales</taxon>
        <taxon>Poaceae</taxon>
        <taxon>PACMAD clade</taxon>
        <taxon>Panicoideae</taxon>
        <taxon>Panicodae</taxon>
        <taxon>Paniceae</taxon>
        <taxon>Panicinae</taxon>
        <taxon>Panicum</taxon>
        <taxon>Panicum sect. Hiantes</taxon>
    </lineage>
</organism>
<dbReference type="Gene3D" id="2.40.70.10">
    <property type="entry name" value="Acid Proteases"/>
    <property type="match status" value="2"/>
</dbReference>
<dbReference type="GO" id="GO:0006508">
    <property type="term" value="P:proteolysis"/>
    <property type="evidence" value="ECO:0007669"/>
    <property type="project" value="UniProtKB-KW"/>
</dbReference>
<name>A0A8T0T711_PANVG</name>
<dbReference type="SUPFAM" id="SSF50630">
    <property type="entry name" value="Acid proteases"/>
    <property type="match status" value="1"/>
</dbReference>
<dbReference type="GO" id="GO:0005576">
    <property type="term" value="C:extracellular region"/>
    <property type="evidence" value="ECO:0007669"/>
    <property type="project" value="TreeGrafter"/>
</dbReference>
<evidence type="ECO:0000259" key="5">
    <source>
        <dbReference type="Pfam" id="PF14543"/>
    </source>
</evidence>
<protein>
    <recommendedName>
        <fullName evidence="8">Peptidase A1 domain-containing protein</fullName>
    </recommendedName>
</protein>
<keyword evidence="2" id="KW-0645">Protease</keyword>
<comment type="caution">
    <text evidence="6">The sequence shown here is derived from an EMBL/GenBank/DDBJ whole genome shotgun (WGS) entry which is preliminary data.</text>
</comment>
<reference evidence="6" key="1">
    <citation type="submission" date="2020-05" db="EMBL/GenBank/DDBJ databases">
        <title>WGS assembly of Panicum virgatum.</title>
        <authorList>
            <person name="Lovell J.T."/>
            <person name="Jenkins J."/>
            <person name="Shu S."/>
            <person name="Juenger T.E."/>
            <person name="Schmutz J."/>
        </authorList>
    </citation>
    <scope>NUCLEOTIDE SEQUENCE</scope>
    <source>
        <strain evidence="6">AP13</strain>
    </source>
</reference>
<dbReference type="AlphaFoldDB" id="A0A8T0T711"/>
<dbReference type="Pfam" id="PF14541">
    <property type="entry name" value="TAXi_C"/>
    <property type="match status" value="1"/>
</dbReference>
<gene>
    <name evidence="6" type="ORF">PVAP13_4NG075057</name>
</gene>
<dbReference type="GO" id="GO:0008233">
    <property type="term" value="F:peptidase activity"/>
    <property type="evidence" value="ECO:0007669"/>
    <property type="project" value="UniProtKB-KW"/>
</dbReference>
<evidence type="ECO:0000256" key="3">
    <source>
        <dbReference type="ARBA" id="ARBA00022801"/>
    </source>
</evidence>
<evidence type="ECO:0000313" key="7">
    <source>
        <dbReference type="Proteomes" id="UP000823388"/>
    </source>
</evidence>
<evidence type="ECO:0000256" key="2">
    <source>
        <dbReference type="ARBA" id="ARBA00022670"/>
    </source>
</evidence>
<dbReference type="InterPro" id="IPR021109">
    <property type="entry name" value="Peptidase_aspartic_dom_sf"/>
</dbReference>
<dbReference type="Proteomes" id="UP000823388">
    <property type="component" value="Chromosome 4N"/>
</dbReference>
<feature type="domain" description="Xylanase inhibitor N-terminal" evidence="5">
    <location>
        <begin position="15"/>
        <end position="109"/>
    </location>
</feature>
<comment type="similarity">
    <text evidence="1">Belongs to the peptidase A1 family.</text>
</comment>
<dbReference type="PANTHER" id="PTHR47967">
    <property type="entry name" value="OS07G0603500 PROTEIN-RELATED"/>
    <property type="match status" value="1"/>
</dbReference>
<sequence>MYAPLRLPRALVVGVGTGNGRQDYLFKVVDTSSNLIWMKCKGCDPHSPQRHRLFDKTASPTFRLVPGTDPFWQPPYWSEFNGQACAFRVDGPRGMSVEGYLGTDQLTYEGAVHQNGFLRFGTDVPRNPRYRTTKILPALGARNESSGHYVRLVGVSLGARRLDGIRPEMFARRDDGQGGCVIDLVTPLTVMAREAYDVVEAAVWSDLAHYGAERVELSGYGLCVRASSEAMKGRLPSLSLHFPEEEAALVVSPEQLFLMADDEEQGRIACLAMKPGRRTVIGALQQVDTRFVFDLKDSKLSFASELCIQDTVQDV</sequence>
<dbReference type="InterPro" id="IPR032861">
    <property type="entry name" value="TAXi_N"/>
</dbReference>
<dbReference type="Pfam" id="PF14543">
    <property type="entry name" value="TAXi_N"/>
    <property type="match status" value="1"/>
</dbReference>
<accession>A0A8T0T711</accession>
<feature type="domain" description="Xylanase inhibitor C-terminal" evidence="4">
    <location>
        <begin position="149"/>
        <end position="303"/>
    </location>
</feature>
<evidence type="ECO:0000259" key="4">
    <source>
        <dbReference type="Pfam" id="PF14541"/>
    </source>
</evidence>
<evidence type="ECO:0000313" key="6">
    <source>
        <dbReference type="EMBL" id="KAG2605438.1"/>
    </source>
</evidence>
<evidence type="ECO:0008006" key="8">
    <source>
        <dbReference type="Google" id="ProtNLM"/>
    </source>
</evidence>
<dbReference type="InterPro" id="IPR051708">
    <property type="entry name" value="Plant_Aspart_Prot_A1"/>
</dbReference>
<proteinExistence type="inferred from homology"/>
<dbReference type="EMBL" id="CM029044">
    <property type="protein sequence ID" value="KAG2605438.1"/>
    <property type="molecule type" value="Genomic_DNA"/>
</dbReference>
<dbReference type="PANTHER" id="PTHR47967:SF117">
    <property type="entry name" value="PEPTIDASE A1 DOMAIN-CONTAINING PROTEIN"/>
    <property type="match status" value="1"/>
</dbReference>